<name>A0ABQ4YTV6_9ASTR</name>
<accession>A0ABQ4YTV6</accession>
<keyword evidence="2" id="KW-1185">Reference proteome</keyword>
<dbReference type="EMBL" id="BQNB010010661">
    <property type="protein sequence ID" value="GJS80307.1"/>
    <property type="molecule type" value="Genomic_DNA"/>
</dbReference>
<evidence type="ECO:0000313" key="2">
    <source>
        <dbReference type="Proteomes" id="UP001151760"/>
    </source>
</evidence>
<sequence>MEVEVIDVQIWVVDVRNEVVAVAQIREVVVAYVLLLEMDFDGERDLPLGDGDGVLLFWCSSLEDLRLT</sequence>
<organism evidence="1 2">
    <name type="scientific">Tanacetum coccineum</name>
    <dbReference type="NCBI Taxonomy" id="301880"/>
    <lineage>
        <taxon>Eukaryota</taxon>
        <taxon>Viridiplantae</taxon>
        <taxon>Streptophyta</taxon>
        <taxon>Embryophyta</taxon>
        <taxon>Tracheophyta</taxon>
        <taxon>Spermatophyta</taxon>
        <taxon>Magnoliopsida</taxon>
        <taxon>eudicotyledons</taxon>
        <taxon>Gunneridae</taxon>
        <taxon>Pentapetalae</taxon>
        <taxon>asterids</taxon>
        <taxon>campanulids</taxon>
        <taxon>Asterales</taxon>
        <taxon>Asteraceae</taxon>
        <taxon>Asteroideae</taxon>
        <taxon>Anthemideae</taxon>
        <taxon>Anthemidinae</taxon>
        <taxon>Tanacetum</taxon>
    </lineage>
</organism>
<protein>
    <submittedName>
        <fullName evidence="1">Uncharacterized protein</fullName>
    </submittedName>
</protein>
<reference evidence="1" key="1">
    <citation type="journal article" date="2022" name="Int. J. Mol. Sci.">
        <title>Draft Genome of Tanacetum Coccineum: Genomic Comparison of Closely Related Tanacetum-Family Plants.</title>
        <authorList>
            <person name="Yamashiro T."/>
            <person name="Shiraishi A."/>
            <person name="Nakayama K."/>
            <person name="Satake H."/>
        </authorList>
    </citation>
    <scope>NUCLEOTIDE SEQUENCE</scope>
</reference>
<proteinExistence type="predicted"/>
<reference evidence="1" key="2">
    <citation type="submission" date="2022-01" db="EMBL/GenBank/DDBJ databases">
        <authorList>
            <person name="Yamashiro T."/>
            <person name="Shiraishi A."/>
            <person name="Satake H."/>
            <person name="Nakayama K."/>
        </authorList>
    </citation>
    <scope>NUCLEOTIDE SEQUENCE</scope>
</reference>
<evidence type="ECO:0000313" key="1">
    <source>
        <dbReference type="EMBL" id="GJS80307.1"/>
    </source>
</evidence>
<comment type="caution">
    <text evidence="1">The sequence shown here is derived from an EMBL/GenBank/DDBJ whole genome shotgun (WGS) entry which is preliminary data.</text>
</comment>
<dbReference type="Proteomes" id="UP001151760">
    <property type="component" value="Unassembled WGS sequence"/>
</dbReference>
<gene>
    <name evidence="1" type="ORF">Tco_0730188</name>
</gene>